<dbReference type="EMBL" id="JARJCW010000015">
    <property type="protein sequence ID" value="KAJ7216382.1"/>
    <property type="molecule type" value="Genomic_DNA"/>
</dbReference>
<dbReference type="Gene3D" id="1.20.1280.50">
    <property type="match status" value="1"/>
</dbReference>
<keyword evidence="3" id="KW-1185">Reference proteome</keyword>
<protein>
    <recommendedName>
        <fullName evidence="1">F-box domain-containing protein</fullName>
    </recommendedName>
</protein>
<evidence type="ECO:0000259" key="1">
    <source>
        <dbReference type="Pfam" id="PF12937"/>
    </source>
</evidence>
<accession>A0AAD6VLC6</accession>
<dbReference type="InterPro" id="IPR036047">
    <property type="entry name" value="F-box-like_dom_sf"/>
</dbReference>
<dbReference type="InterPro" id="IPR032675">
    <property type="entry name" value="LRR_dom_sf"/>
</dbReference>
<reference evidence="2" key="1">
    <citation type="submission" date="2023-03" db="EMBL/GenBank/DDBJ databases">
        <title>Massive genome expansion in bonnet fungi (Mycena s.s.) driven by repeated elements and novel gene families across ecological guilds.</title>
        <authorList>
            <consortium name="Lawrence Berkeley National Laboratory"/>
            <person name="Harder C.B."/>
            <person name="Miyauchi S."/>
            <person name="Viragh M."/>
            <person name="Kuo A."/>
            <person name="Thoen E."/>
            <person name="Andreopoulos B."/>
            <person name="Lu D."/>
            <person name="Skrede I."/>
            <person name="Drula E."/>
            <person name="Henrissat B."/>
            <person name="Morin E."/>
            <person name="Kohler A."/>
            <person name="Barry K."/>
            <person name="LaButti K."/>
            <person name="Morin E."/>
            <person name="Salamov A."/>
            <person name="Lipzen A."/>
            <person name="Mereny Z."/>
            <person name="Hegedus B."/>
            <person name="Baldrian P."/>
            <person name="Stursova M."/>
            <person name="Weitz H."/>
            <person name="Taylor A."/>
            <person name="Grigoriev I.V."/>
            <person name="Nagy L.G."/>
            <person name="Martin F."/>
            <person name="Kauserud H."/>
        </authorList>
    </citation>
    <scope>NUCLEOTIDE SEQUENCE</scope>
    <source>
        <strain evidence="2">9144</strain>
    </source>
</reference>
<name>A0AAD6VLC6_9AGAR</name>
<proteinExistence type="predicted"/>
<dbReference type="InterPro" id="IPR001810">
    <property type="entry name" value="F-box_dom"/>
</dbReference>
<dbReference type="Proteomes" id="UP001219525">
    <property type="component" value="Unassembled WGS sequence"/>
</dbReference>
<organism evidence="2 3">
    <name type="scientific">Mycena pura</name>
    <dbReference type="NCBI Taxonomy" id="153505"/>
    <lineage>
        <taxon>Eukaryota</taxon>
        <taxon>Fungi</taxon>
        <taxon>Dikarya</taxon>
        <taxon>Basidiomycota</taxon>
        <taxon>Agaricomycotina</taxon>
        <taxon>Agaricomycetes</taxon>
        <taxon>Agaricomycetidae</taxon>
        <taxon>Agaricales</taxon>
        <taxon>Marasmiineae</taxon>
        <taxon>Mycenaceae</taxon>
        <taxon>Mycena</taxon>
    </lineage>
</organism>
<feature type="domain" description="F-box" evidence="1">
    <location>
        <begin position="84"/>
        <end position="146"/>
    </location>
</feature>
<sequence length="531" mass="59923">MTFPGVTWNLPHASYRAEVCALVRSHSQPPSHVQLKSVMHSLARELIRYDIHRHGLESISPGFAAYRCELQSYYDDCQSIFAPIRRLPNEILAEIFSLFCDPFSPERPAPPLLTDMELLAHSWLLAVSQVCSRWHSIIMDTPTLWSACELTGALMWSTPRLETTMKVLKSVLERGRNCPISVIITDDDFLPLHGQVFGLLARHSHRWQSALFFCSLDGLDLSVLHGKLLHLKALNLNIPEVSSPCALDAFASAPNLDDLYINSELLRSTGPILPVKQLRRFKCDMVAYLEISSALALLSRLPNVSYFHLSFHTMDIKSSLLPALQIPPITSTISRLILAMEQRVDLDHSAQALGEIFASLTLPYLQEFELQGFCLTWPHRNFLALCERSSFRRCLKTLGVSHIVITEKELLQVLSALGSLEYLHIADQPLRSKGHHRQLSPRSDSVVCFRSRASSPSAAAPLFLHQSVMLHRRHLQGLYHFPARRMFTAPISNHDKVVLARTDTRCQDSCKCHKRLTGTFGSQSTAHIQYD</sequence>
<comment type="caution">
    <text evidence="2">The sequence shown here is derived from an EMBL/GenBank/DDBJ whole genome shotgun (WGS) entry which is preliminary data.</text>
</comment>
<gene>
    <name evidence="2" type="ORF">GGX14DRAFT_604528</name>
</gene>
<dbReference type="Gene3D" id="3.80.10.10">
    <property type="entry name" value="Ribonuclease Inhibitor"/>
    <property type="match status" value="1"/>
</dbReference>
<evidence type="ECO:0000313" key="2">
    <source>
        <dbReference type="EMBL" id="KAJ7216382.1"/>
    </source>
</evidence>
<dbReference type="SUPFAM" id="SSF81383">
    <property type="entry name" value="F-box domain"/>
    <property type="match status" value="1"/>
</dbReference>
<dbReference type="Pfam" id="PF12937">
    <property type="entry name" value="F-box-like"/>
    <property type="match status" value="1"/>
</dbReference>
<evidence type="ECO:0000313" key="3">
    <source>
        <dbReference type="Proteomes" id="UP001219525"/>
    </source>
</evidence>
<dbReference type="AlphaFoldDB" id="A0AAD6VLC6"/>
<dbReference type="SUPFAM" id="SSF52058">
    <property type="entry name" value="L domain-like"/>
    <property type="match status" value="1"/>
</dbReference>